<evidence type="ECO:0000259" key="13">
    <source>
        <dbReference type="Pfam" id="PF02771"/>
    </source>
</evidence>
<dbReference type="EMBL" id="QWLM01000011">
    <property type="protein sequence ID" value="RHW45157.1"/>
    <property type="molecule type" value="Genomic_DNA"/>
</dbReference>
<evidence type="ECO:0000256" key="9">
    <source>
        <dbReference type="ARBA" id="ARBA00042660"/>
    </source>
</evidence>
<dbReference type="InterPro" id="IPR037069">
    <property type="entry name" value="AcylCoA_DH/ox_N_sf"/>
</dbReference>
<gene>
    <name evidence="14" type="ORF">D1832_09895</name>
</gene>
<dbReference type="PIRSF" id="PIRSF016578">
    <property type="entry name" value="HsaA"/>
    <property type="match status" value="1"/>
</dbReference>
<dbReference type="InterPro" id="IPR009075">
    <property type="entry name" value="AcylCo_DH/oxidase_C"/>
</dbReference>
<evidence type="ECO:0000259" key="11">
    <source>
        <dbReference type="Pfam" id="PF00441"/>
    </source>
</evidence>
<dbReference type="InterPro" id="IPR006091">
    <property type="entry name" value="Acyl-CoA_Oxase/DH_mid-dom"/>
</dbReference>
<dbReference type="RefSeq" id="WP_118913716.1">
    <property type="nucleotide sequence ID" value="NZ_CBCRVH010000011.1"/>
</dbReference>
<dbReference type="InterPro" id="IPR050741">
    <property type="entry name" value="Acyl-CoA_dehydrogenase"/>
</dbReference>
<name>A0A417Z3V8_9MICO</name>
<feature type="domain" description="Acyl-CoA dehydrogenase/oxidase N-terminal" evidence="13">
    <location>
        <begin position="15"/>
        <end position="126"/>
    </location>
</feature>
<evidence type="ECO:0000256" key="1">
    <source>
        <dbReference type="ARBA" id="ARBA00001974"/>
    </source>
</evidence>
<dbReference type="Pfam" id="PF00441">
    <property type="entry name" value="Acyl-CoA_dh_1"/>
    <property type="match status" value="1"/>
</dbReference>
<dbReference type="Gene3D" id="1.10.540.10">
    <property type="entry name" value="Acyl-CoA dehydrogenase/oxidase, N-terminal domain"/>
    <property type="match status" value="1"/>
</dbReference>
<evidence type="ECO:0000256" key="8">
    <source>
        <dbReference type="ARBA" id="ARBA00040394"/>
    </source>
</evidence>
<evidence type="ECO:0000256" key="6">
    <source>
        <dbReference type="ARBA" id="ARBA00023002"/>
    </source>
</evidence>
<evidence type="ECO:0000256" key="3">
    <source>
        <dbReference type="ARBA" id="ARBA00009347"/>
    </source>
</evidence>
<evidence type="ECO:0000313" key="15">
    <source>
        <dbReference type="Proteomes" id="UP000285376"/>
    </source>
</evidence>
<comment type="caution">
    <text evidence="14">The sequence shown here is derived from an EMBL/GenBank/DDBJ whole genome shotgun (WGS) entry which is preliminary data.</text>
</comment>
<dbReference type="FunFam" id="1.20.140.10:FF:000001">
    <property type="entry name" value="Acyl-CoA dehydrogenase"/>
    <property type="match status" value="1"/>
</dbReference>
<comment type="pathway">
    <text evidence="2">Siderophore biosynthesis; mycobactin biosynthesis.</text>
</comment>
<dbReference type="InterPro" id="IPR013786">
    <property type="entry name" value="AcylCoA_DH/ox_N"/>
</dbReference>
<dbReference type="InterPro" id="IPR046373">
    <property type="entry name" value="Acyl-CoA_Oxase/DH_mid-dom_sf"/>
</dbReference>
<comment type="similarity">
    <text evidence="3 10">Belongs to the acyl-CoA dehydrogenase family.</text>
</comment>
<dbReference type="FunFam" id="2.40.110.10:FF:000009">
    <property type="entry name" value="Acyl-CoA dehydrogenase"/>
    <property type="match status" value="1"/>
</dbReference>
<dbReference type="SUPFAM" id="SSF47203">
    <property type="entry name" value="Acyl-CoA dehydrogenase C-terminal domain-like"/>
    <property type="match status" value="1"/>
</dbReference>
<evidence type="ECO:0000256" key="10">
    <source>
        <dbReference type="RuleBase" id="RU362125"/>
    </source>
</evidence>
<feature type="domain" description="Acyl-CoA dehydrogenase/oxidase C-terminal" evidence="11">
    <location>
        <begin position="241"/>
        <end position="389"/>
    </location>
</feature>
<dbReference type="FunFam" id="1.10.540.10:FF:000026">
    <property type="entry name" value="Acyl-CoA dehydrogenase medium chain"/>
    <property type="match status" value="1"/>
</dbReference>
<dbReference type="GO" id="GO:0033539">
    <property type="term" value="P:fatty acid beta-oxidation using acyl-CoA dehydrogenase"/>
    <property type="evidence" value="ECO:0007669"/>
    <property type="project" value="TreeGrafter"/>
</dbReference>
<dbReference type="Pfam" id="PF02770">
    <property type="entry name" value="Acyl-CoA_dh_M"/>
    <property type="match status" value="1"/>
</dbReference>
<feature type="domain" description="Acyl-CoA oxidase/dehydrogenase middle" evidence="12">
    <location>
        <begin position="130"/>
        <end position="229"/>
    </location>
</feature>
<protein>
    <recommendedName>
        <fullName evidence="8">Acyl-[acyl-carrier-protein] dehydrogenase MbtN</fullName>
    </recommendedName>
    <alternativeName>
        <fullName evidence="9">Mycobactin synthase protein N</fullName>
    </alternativeName>
</protein>
<dbReference type="PANTHER" id="PTHR48083:SF20">
    <property type="entry name" value="LONG-CHAIN SPECIFIC ACYL-COA DEHYDROGENASE, MITOCHONDRIAL"/>
    <property type="match status" value="1"/>
</dbReference>
<accession>A0A417Z3V8</accession>
<organism evidence="14 15">
    <name type="scientific">Dermacoccus abyssi</name>
    <dbReference type="NCBI Taxonomy" id="322596"/>
    <lineage>
        <taxon>Bacteria</taxon>
        <taxon>Bacillati</taxon>
        <taxon>Actinomycetota</taxon>
        <taxon>Actinomycetes</taxon>
        <taxon>Micrococcales</taxon>
        <taxon>Dermacoccaceae</taxon>
        <taxon>Dermacoccus</taxon>
    </lineage>
</organism>
<comment type="cofactor">
    <cofactor evidence="1 10">
        <name>FAD</name>
        <dbReference type="ChEBI" id="CHEBI:57692"/>
    </cofactor>
</comment>
<evidence type="ECO:0000256" key="7">
    <source>
        <dbReference type="ARBA" id="ARBA00037085"/>
    </source>
</evidence>
<evidence type="ECO:0000313" key="14">
    <source>
        <dbReference type="EMBL" id="RHW45157.1"/>
    </source>
</evidence>
<dbReference type="SUPFAM" id="SSF56645">
    <property type="entry name" value="Acyl-CoA dehydrogenase NM domain-like"/>
    <property type="match status" value="1"/>
</dbReference>
<sequence length="389" mass="42862">MSPTAPLPYRSPWMNEELDDLRTLARRFCEDELAAHIDRFHEQHAVDREVWTKAGELGLLGLSIPEEYGGGGGTFAHEAVVALEQARAGDDSWGFVVHSIIVMHYVLAYGTEEQKKRWLPKMCTGEMVGAVAMTEPGAGSDLKRVRTRAVRDGDDFVVNGSKTFITNAGHADLIVVVARTGERDPKAGHKGISLLVVETDGLEGFERGRVLQKIGQHGQDTRELHFTDMRVPAENVLGEEGRGFYHLMEQLPQERLGLACTAVGSAELAIELGVEHAKSREMFDGVLMDLQNTRFMLAECSTDVLAARTLLDHCIGLHVNGDLDSATASRAKFWTTDVQCNVIDRVLQLFGGYGFMSEYPIAKMYAGARIQKIYGGANEVMKELVARSL</sequence>
<dbReference type="Gene3D" id="2.40.110.10">
    <property type="entry name" value="Butyryl-CoA Dehydrogenase, subunit A, domain 2"/>
    <property type="match status" value="1"/>
</dbReference>
<dbReference type="Gene3D" id="1.20.140.10">
    <property type="entry name" value="Butyryl-CoA Dehydrogenase, subunit A, domain 3"/>
    <property type="match status" value="1"/>
</dbReference>
<dbReference type="InterPro" id="IPR036250">
    <property type="entry name" value="AcylCo_DH-like_C"/>
</dbReference>
<dbReference type="PANTHER" id="PTHR48083">
    <property type="entry name" value="MEDIUM-CHAIN SPECIFIC ACYL-COA DEHYDROGENASE, MITOCHONDRIAL-RELATED"/>
    <property type="match status" value="1"/>
</dbReference>
<keyword evidence="6 10" id="KW-0560">Oxidoreductase</keyword>
<evidence type="ECO:0000256" key="4">
    <source>
        <dbReference type="ARBA" id="ARBA00022630"/>
    </source>
</evidence>
<comment type="function">
    <text evidence="7">Catalyzes the dehydrogenation at the alpha-beta position of ACP-bound acyl chains. This results in the introduction of a double bond in the lipidic chain, which is further transferred to the epsilon-amino group of lysine residue in the mycobactin core by MbtK.</text>
</comment>
<dbReference type="GO" id="GO:0003995">
    <property type="term" value="F:acyl-CoA dehydrogenase activity"/>
    <property type="evidence" value="ECO:0007669"/>
    <property type="project" value="TreeGrafter"/>
</dbReference>
<dbReference type="Pfam" id="PF02771">
    <property type="entry name" value="Acyl-CoA_dh_N"/>
    <property type="match status" value="1"/>
</dbReference>
<evidence type="ECO:0000256" key="2">
    <source>
        <dbReference type="ARBA" id="ARBA00005102"/>
    </source>
</evidence>
<keyword evidence="4 10" id="KW-0285">Flavoprotein</keyword>
<dbReference type="Proteomes" id="UP000285376">
    <property type="component" value="Unassembled WGS sequence"/>
</dbReference>
<keyword evidence="5 10" id="KW-0274">FAD</keyword>
<dbReference type="GO" id="GO:0005737">
    <property type="term" value="C:cytoplasm"/>
    <property type="evidence" value="ECO:0007669"/>
    <property type="project" value="TreeGrafter"/>
</dbReference>
<dbReference type="GO" id="GO:0050660">
    <property type="term" value="F:flavin adenine dinucleotide binding"/>
    <property type="evidence" value="ECO:0007669"/>
    <property type="project" value="InterPro"/>
</dbReference>
<dbReference type="InterPro" id="IPR009100">
    <property type="entry name" value="AcylCoA_DH/oxidase_NM_dom_sf"/>
</dbReference>
<proteinExistence type="inferred from homology"/>
<evidence type="ECO:0000259" key="12">
    <source>
        <dbReference type="Pfam" id="PF02770"/>
    </source>
</evidence>
<evidence type="ECO:0000256" key="5">
    <source>
        <dbReference type="ARBA" id="ARBA00022827"/>
    </source>
</evidence>
<dbReference type="AlphaFoldDB" id="A0A417Z3V8"/>
<reference evidence="14 15" key="1">
    <citation type="submission" date="2018-08" db="EMBL/GenBank/DDBJ databases">
        <title>Whole genome sequence analysis of Dermacoccus abyssi bacteria isolated from Deep Mariana trench Micromonospora spp reveals genes involved in the environmental adaptation and production of secondary metabolites.</title>
        <authorList>
            <person name="Abdel-Mageed W.M."/>
            <person name="Lehri B."/>
            <person name="Nouioui I."/>
            <person name="Goodfellow I."/>
            <person name="Jaspars M."/>
            <person name="Karlyshev A."/>
        </authorList>
    </citation>
    <scope>NUCLEOTIDE SEQUENCE [LARGE SCALE GENOMIC DNA]</scope>
    <source>
        <strain evidence="14 15">MT1.1</strain>
    </source>
</reference>